<comment type="caution">
    <text evidence="2">The sequence shown here is derived from an EMBL/GenBank/DDBJ whole genome shotgun (WGS) entry which is preliminary data.</text>
</comment>
<gene>
    <name evidence="2" type="ORF">Tco_0842552</name>
</gene>
<feature type="compositionally biased region" description="Polar residues" evidence="1">
    <location>
        <begin position="140"/>
        <end position="154"/>
    </location>
</feature>
<reference evidence="2" key="2">
    <citation type="submission" date="2022-01" db="EMBL/GenBank/DDBJ databases">
        <authorList>
            <person name="Yamashiro T."/>
            <person name="Shiraishi A."/>
            <person name="Satake H."/>
            <person name="Nakayama K."/>
        </authorList>
    </citation>
    <scope>NUCLEOTIDE SEQUENCE</scope>
</reference>
<organism evidence="2 3">
    <name type="scientific">Tanacetum coccineum</name>
    <dbReference type="NCBI Taxonomy" id="301880"/>
    <lineage>
        <taxon>Eukaryota</taxon>
        <taxon>Viridiplantae</taxon>
        <taxon>Streptophyta</taxon>
        <taxon>Embryophyta</taxon>
        <taxon>Tracheophyta</taxon>
        <taxon>Spermatophyta</taxon>
        <taxon>Magnoliopsida</taxon>
        <taxon>eudicotyledons</taxon>
        <taxon>Gunneridae</taxon>
        <taxon>Pentapetalae</taxon>
        <taxon>asterids</taxon>
        <taxon>campanulids</taxon>
        <taxon>Asterales</taxon>
        <taxon>Asteraceae</taxon>
        <taxon>Asteroideae</taxon>
        <taxon>Anthemideae</taxon>
        <taxon>Anthemidinae</taxon>
        <taxon>Tanacetum</taxon>
    </lineage>
</organism>
<evidence type="ECO:0000313" key="2">
    <source>
        <dbReference type="EMBL" id="GJT08090.1"/>
    </source>
</evidence>
<sequence>MLKKLEPGVDPEIVRELWSLIPSLICTSIPPSLPPRTGDFVRDSLPEALDINAHRSLFRVFIKLSNRGTDFSLRIRNGGQRPLASKSPPREKKEKQNLAKAKAKHAEEGGSVAPRKKRPEPQTAEVEKDVVDLSEGTRLPTPQTNVIHPSTHTNHGGTQDNVVFSDAHSFHSAHNEDTGEDAAAHRFVSGQCHSSCSDREKELLGQLRDMEMRRMTRGRLPWSKLRRSKTQLEMDYQKLVCEFIPEVVKKLHMSVKYRQSLAVPISLCFIAGWLGSLSMGKMQDQIAVILSKTWKAKHRELFTKQYPFIQKVVASYRLLMDSLLEISPDVPSSATDNDTGPSTINDGDGAV</sequence>
<protein>
    <submittedName>
        <fullName evidence="2">Uncharacterized protein</fullName>
    </submittedName>
</protein>
<evidence type="ECO:0000313" key="3">
    <source>
        <dbReference type="Proteomes" id="UP001151760"/>
    </source>
</evidence>
<feature type="compositionally biased region" description="Basic and acidic residues" evidence="1">
    <location>
        <begin position="88"/>
        <end position="97"/>
    </location>
</feature>
<proteinExistence type="predicted"/>
<feature type="region of interest" description="Disordered" evidence="1">
    <location>
        <begin position="72"/>
        <end position="154"/>
    </location>
</feature>
<keyword evidence="3" id="KW-1185">Reference proteome</keyword>
<accession>A0ABQ5AZL0</accession>
<reference evidence="2" key="1">
    <citation type="journal article" date="2022" name="Int. J. Mol. Sci.">
        <title>Draft Genome of Tanacetum Coccineum: Genomic Comparison of Closely Related Tanacetum-Family Plants.</title>
        <authorList>
            <person name="Yamashiro T."/>
            <person name="Shiraishi A."/>
            <person name="Nakayama K."/>
            <person name="Satake H."/>
        </authorList>
    </citation>
    <scope>NUCLEOTIDE SEQUENCE</scope>
</reference>
<feature type="compositionally biased region" description="Polar residues" evidence="1">
    <location>
        <begin position="330"/>
        <end position="345"/>
    </location>
</feature>
<name>A0ABQ5AZL0_9ASTR</name>
<evidence type="ECO:0000256" key="1">
    <source>
        <dbReference type="SAM" id="MobiDB-lite"/>
    </source>
</evidence>
<dbReference type="EMBL" id="BQNB010012802">
    <property type="protein sequence ID" value="GJT08090.1"/>
    <property type="molecule type" value="Genomic_DNA"/>
</dbReference>
<feature type="region of interest" description="Disordered" evidence="1">
    <location>
        <begin position="330"/>
        <end position="351"/>
    </location>
</feature>
<dbReference type="Proteomes" id="UP001151760">
    <property type="component" value="Unassembled WGS sequence"/>
</dbReference>